<accession>A0ABC8S8I8</accession>
<evidence type="ECO:0000256" key="1">
    <source>
        <dbReference type="SAM" id="MobiDB-lite"/>
    </source>
</evidence>
<keyword evidence="3" id="KW-1185">Reference proteome</keyword>
<feature type="compositionally biased region" description="Polar residues" evidence="1">
    <location>
        <begin position="29"/>
        <end position="52"/>
    </location>
</feature>
<evidence type="ECO:0000313" key="2">
    <source>
        <dbReference type="EMBL" id="CAK9153440.1"/>
    </source>
</evidence>
<dbReference type="AlphaFoldDB" id="A0ABC8S8I8"/>
<evidence type="ECO:0000313" key="3">
    <source>
        <dbReference type="Proteomes" id="UP001642360"/>
    </source>
</evidence>
<comment type="caution">
    <text evidence="2">The sequence shown here is derived from an EMBL/GenBank/DDBJ whole genome shotgun (WGS) entry which is preliminary data.</text>
</comment>
<dbReference type="EMBL" id="CAUOFW020002392">
    <property type="protein sequence ID" value="CAK9153440.1"/>
    <property type="molecule type" value="Genomic_DNA"/>
</dbReference>
<reference evidence="2 3" key="1">
    <citation type="submission" date="2024-02" db="EMBL/GenBank/DDBJ databases">
        <authorList>
            <person name="Vignale AGUSTIN F."/>
            <person name="Sosa J E."/>
            <person name="Modenutti C."/>
        </authorList>
    </citation>
    <scope>NUCLEOTIDE SEQUENCE [LARGE SCALE GENOMIC DNA]</scope>
</reference>
<proteinExistence type="predicted"/>
<feature type="region of interest" description="Disordered" evidence="1">
    <location>
        <begin position="29"/>
        <end position="128"/>
    </location>
</feature>
<dbReference type="Proteomes" id="UP001642360">
    <property type="component" value="Unassembled WGS sequence"/>
</dbReference>
<name>A0ABC8S8I8_9AQUA</name>
<feature type="compositionally biased region" description="Low complexity" evidence="1">
    <location>
        <begin position="60"/>
        <end position="73"/>
    </location>
</feature>
<protein>
    <submittedName>
        <fullName evidence="2">Uncharacterized protein</fullName>
    </submittedName>
</protein>
<organism evidence="2 3">
    <name type="scientific">Ilex paraguariensis</name>
    <name type="common">yerba mate</name>
    <dbReference type="NCBI Taxonomy" id="185542"/>
    <lineage>
        <taxon>Eukaryota</taxon>
        <taxon>Viridiplantae</taxon>
        <taxon>Streptophyta</taxon>
        <taxon>Embryophyta</taxon>
        <taxon>Tracheophyta</taxon>
        <taxon>Spermatophyta</taxon>
        <taxon>Magnoliopsida</taxon>
        <taxon>eudicotyledons</taxon>
        <taxon>Gunneridae</taxon>
        <taxon>Pentapetalae</taxon>
        <taxon>asterids</taxon>
        <taxon>campanulids</taxon>
        <taxon>Aquifoliales</taxon>
        <taxon>Aquifoliaceae</taxon>
        <taxon>Ilex</taxon>
    </lineage>
</organism>
<gene>
    <name evidence="2" type="ORF">ILEXP_LOCUS21708</name>
</gene>
<feature type="compositionally biased region" description="Polar residues" evidence="1">
    <location>
        <begin position="78"/>
        <end position="92"/>
    </location>
</feature>
<sequence length="213" mass="23259">MEPLPGRNALVPPQPGEKVVNYLTRPVDTTTDFEGTTSLQPSQPASSGNAISGSMAGPHVMPSRSVPRPMPMVGMQRMQPQGLTGYNLSSQAGMGGQMNPGGIPMPRGVTAQAHQQQQKKRPRNGNYSIPSATEIEALLMRVYLHFTGCTCNHLRIHVHIRPFGLESKFGLPWLGSCKEMIEIHVQVWKPRVLQYLPGSRVEAIDIAALVSRC</sequence>